<keyword evidence="1" id="KW-0547">Nucleotide-binding</keyword>
<comment type="caution">
    <text evidence="12">The sequence shown here is derived from an EMBL/GenBank/DDBJ whole genome shotgun (WGS) entry which is preliminary data.</text>
</comment>
<evidence type="ECO:0000256" key="1">
    <source>
        <dbReference type="ARBA" id="ARBA00022741"/>
    </source>
</evidence>
<dbReference type="Proteomes" id="UP001161325">
    <property type="component" value="Unassembled WGS sequence"/>
</dbReference>
<dbReference type="PROSITE" id="PS50045">
    <property type="entry name" value="SIGMA54_INTERACT_4"/>
    <property type="match status" value="1"/>
</dbReference>
<dbReference type="AlphaFoldDB" id="A0AA37QAV5"/>
<dbReference type="InterPro" id="IPR009057">
    <property type="entry name" value="Homeodomain-like_sf"/>
</dbReference>
<keyword evidence="3" id="KW-0805">Transcription regulation</keyword>
<sequence length="542" mass="59644">MSEPRVGRIGREGPRERADGEPRQRVLLTLTDLEPAVRLNAQLEAQGLETTLVSPVDDVRATLRRAVPDVVVLTGALLDAQQLALVRMLRWDGIPTVGLTDVSDPTTTTRLREAGYAALYAKPIVPEEVASGIRRILDRRRLSQLTGLAGESEAIREVLVQIEQIAPVTSTVLIEGESGTGKELVARAIHRLSPRRGKPFIAVNVGALPETLLESELFGHEKGAFTGAAERRLGRFELADTGTIFLDEIGEVPPHTQVKLLRVLEEREVTRLGGTSPIPVDVRVVAATNRPLRDHVMEGTFRTDLYYRLNVLRIYLPPLRERPDDIPLLVRRFVAEFAARHDRPFHGLSAEAMQLLVSYPWPGNVRELRNLIESMVVLAPGREIRPEDLPAHLRESGAGRLLPVPVGPVLREGQRAEGRELEFIVRSLVELKLQVEELRRRLDDERAARLSAPEPGAVGSGAGAGLIAPALEAREEAPPPNVVTVRPGMTMAAIERAAIEAALRETGGNRRRAAELLGIGERTLYRKLHEYEGVAVPVTDDE</sequence>
<reference evidence="12" key="1">
    <citation type="submission" date="2022-08" db="EMBL/GenBank/DDBJ databases">
        <title>Draft genome sequencing of Roseisolibacter agri AW1220.</title>
        <authorList>
            <person name="Tobiishi Y."/>
            <person name="Tonouchi A."/>
        </authorList>
    </citation>
    <scope>NUCLEOTIDE SEQUENCE</scope>
    <source>
        <strain evidence="12">AW1220</strain>
    </source>
</reference>
<dbReference type="PROSITE" id="PS00675">
    <property type="entry name" value="SIGMA54_INTERACT_1"/>
    <property type="match status" value="1"/>
</dbReference>
<dbReference type="Pfam" id="PF02954">
    <property type="entry name" value="HTH_8"/>
    <property type="match status" value="1"/>
</dbReference>
<keyword evidence="8" id="KW-0175">Coiled coil</keyword>
<dbReference type="FunFam" id="3.40.50.300:FF:000006">
    <property type="entry name" value="DNA-binding transcriptional regulator NtrC"/>
    <property type="match status" value="1"/>
</dbReference>
<evidence type="ECO:0000256" key="4">
    <source>
        <dbReference type="ARBA" id="ARBA00023125"/>
    </source>
</evidence>
<evidence type="ECO:0000256" key="3">
    <source>
        <dbReference type="ARBA" id="ARBA00023015"/>
    </source>
</evidence>
<dbReference type="FunFam" id="1.10.8.60:FF:000014">
    <property type="entry name" value="DNA-binding transcriptional regulator NtrC"/>
    <property type="match status" value="1"/>
</dbReference>
<dbReference type="RefSeq" id="WP_284352351.1">
    <property type="nucleotide sequence ID" value="NZ_BRXS01000007.1"/>
</dbReference>
<organism evidence="12 13">
    <name type="scientific">Roseisolibacter agri</name>
    <dbReference type="NCBI Taxonomy" id="2014610"/>
    <lineage>
        <taxon>Bacteria</taxon>
        <taxon>Pseudomonadati</taxon>
        <taxon>Gemmatimonadota</taxon>
        <taxon>Gemmatimonadia</taxon>
        <taxon>Gemmatimonadales</taxon>
        <taxon>Gemmatimonadaceae</taxon>
        <taxon>Roseisolibacter</taxon>
    </lineage>
</organism>
<evidence type="ECO:0000259" key="11">
    <source>
        <dbReference type="PROSITE" id="PS50110"/>
    </source>
</evidence>
<feature type="region of interest" description="Disordered" evidence="9">
    <location>
        <begin position="1"/>
        <end position="22"/>
    </location>
</feature>
<dbReference type="SUPFAM" id="SSF52540">
    <property type="entry name" value="P-loop containing nucleoside triphosphate hydrolases"/>
    <property type="match status" value="1"/>
</dbReference>
<accession>A0AA37QAV5</accession>
<dbReference type="PROSITE" id="PS00688">
    <property type="entry name" value="SIGMA54_INTERACT_3"/>
    <property type="match status" value="1"/>
</dbReference>
<protein>
    <recommendedName>
        <fullName evidence="14">Transcriptional regulatory protein ZraR</fullName>
    </recommendedName>
</protein>
<evidence type="ECO:0000313" key="12">
    <source>
        <dbReference type="EMBL" id="GLC27922.1"/>
    </source>
</evidence>
<dbReference type="InterPro" id="IPR027417">
    <property type="entry name" value="P-loop_NTPase"/>
</dbReference>
<dbReference type="Gene3D" id="1.10.10.60">
    <property type="entry name" value="Homeodomain-like"/>
    <property type="match status" value="1"/>
</dbReference>
<keyword evidence="5" id="KW-0010">Activator</keyword>
<dbReference type="SUPFAM" id="SSF52172">
    <property type="entry name" value="CheY-like"/>
    <property type="match status" value="1"/>
</dbReference>
<dbReference type="InterPro" id="IPR025944">
    <property type="entry name" value="Sigma_54_int_dom_CS"/>
</dbReference>
<dbReference type="InterPro" id="IPR058031">
    <property type="entry name" value="AAA_lid_NorR"/>
</dbReference>
<keyword evidence="2" id="KW-0067">ATP-binding</keyword>
<dbReference type="SUPFAM" id="SSF46689">
    <property type="entry name" value="Homeodomain-like"/>
    <property type="match status" value="1"/>
</dbReference>
<dbReference type="EMBL" id="BRXS01000007">
    <property type="protein sequence ID" value="GLC27922.1"/>
    <property type="molecule type" value="Genomic_DNA"/>
</dbReference>
<dbReference type="Gene3D" id="1.10.8.60">
    <property type="match status" value="1"/>
</dbReference>
<dbReference type="Pfam" id="PF00158">
    <property type="entry name" value="Sigma54_activat"/>
    <property type="match status" value="1"/>
</dbReference>
<evidence type="ECO:0000256" key="2">
    <source>
        <dbReference type="ARBA" id="ARBA00022840"/>
    </source>
</evidence>
<dbReference type="GO" id="GO:0000160">
    <property type="term" value="P:phosphorelay signal transduction system"/>
    <property type="evidence" value="ECO:0007669"/>
    <property type="project" value="InterPro"/>
</dbReference>
<evidence type="ECO:0000256" key="7">
    <source>
        <dbReference type="PROSITE-ProRule" id="PRU00169"/>
    </source>
</evidence>
<dbReference type="PANTHER" id="PTHR32071">
    <property type="entry name" value="TRANSCRIPTIONAL REGULATORY PROTEIN"/>
    <property type="match status" value="1"/>
</dbReference>
<dbReference type="PANTHER" id="PTHR32071:SF57">
    <property type="entry name" value="C4-DICARBOXYLATE TRANSPORT TRANSCRIPTIONAL REGULATORY PROTEIN DCTD"/>
    <property type="match status" value="1"/>
</dbReference>
<evidence type="ECO:0000259" key="10">
    <source>
        <dbReference type="PROSITE" id="PS50045"/>
    </source>
</evidence>
<dbReference type="PROSITE" id="PS50110">
    <property type="entry name" value="RESPONSE_REGULATORY"/>
    <property type="match status" value="1"/>
</dbReference>
<dbReference type="InterPro" id="IPR003593">
    <property type="entry name" value="AAA+_ATPase"/>
</dbReference>
<feature type="domain" description="Sigma-54 factor interaction" evidence="10">
    <location>
        <begin position="148"/>
        <end position="377"/>
    </location>
</feature>
<dbReference type="CDD" id="cd00009">
    <property type="entry name" value="AAA"/>
    <property type="match status" value="1"/>
</dbReference>
<evidence type="ECO:0000256" key="8">
    <source>
        <dbReference type="SAM" id="Coils"/>
    </source>
</evidence>
<dbReference type="InterPro" id="IPR002197">
    <property type="entry name" value="HTH_Fis"/>
</dbReference>
<comment type="caution">
    <text evidence="7">Lacks conserved residue(s) required for the propagation of feature annotation.</text>
</comment>
<keyword evidence="6" id="KW-0804">Transcription</keyword>
<proteinExistence type="predicted"/>
<dbReference type="GO" id="GO:0006355">
    <property type="term" value="P:regulation of DNA-templated transcription"/>
    <property type="evidence" value="ECO:0007669"/>
    <property type="project" value="InterPro"/>
</dbReference>
<gene>
    <name evidence="12" type="ORF">rosag_44350</name>
</gene>
<dbReference type="InterPro" id="IPR025662">
    <property type="entry name" value="Sigma_54_int_dom_ATP-bd_1"/>
</dbReference>
<evidence type="ECO:0000256" key="6">
    <source>
        <dbReference type="ARBA" id="ARBA00023163"/>
    </source>
</evidence>
<dbReference type="InterPro" id="IPR025943">
    <property type="entry name" value="Sigma_54_int_dom_ATP-bd_2"/>
</dbReference>
<evidence type="ECO:0000256" key="5">
    <source>
        <dbReference type="ARBA" id="ARBA00023159"/>
    </source>
</evidence>
<dbReference type="Gene3D" id="3.40.50.300">
    <property type="entry name" value="P-loop containing nucleotide triphosphate hydrolases"/>
    <property type="match status" value="1"/>
</dbReference>
<dbReference type="InterPro" id="IPR002078">
    <property type="entry name" value="Sigma_54_int"/>
</dbReference>
<keyword evidence="13" id="KW-1185">Reference proteome</keyword>
<dbReference type="Pfam" id="PF25601">
    <property type="entry name" value="AAA_lid_14"/>
    <property type="match status" value="1"/>
</dbReference>
<dbReference type="GO" id="GO:0005524">
    <property type="term" value="F:ATP binding"/>
    <property type="evidence" value="ECO:0007669"/>
    <property type="project" value="UniProtKB-KW"/>
</dbReference>
<dbReference type="InterPro" id="IPR001789">
    <property type="entry name" value="Sig_transdc_resp-reg_receiver"/>
</dbReference>
<feature type="domain" description="Response regulatory" evidence="11">
    <location>
        <begin position="25"/>
        <end position="137"/>
    </location>
</feature>
<dbReference type="PROSITE" id="PS00676">
    <property type="entry name" value="SIGMA54_INTERACT_2"/>
    <property type="match status" value="1"/>
</dbReference>
<dbReference type="InterPro" id="IPR011006">
    <property type="entry name" value="CheY-like_superfamily"/>
</dbReference>
<keyword evidence="4" id="KW-0238">DNA-binding</keyword>
<name>A0AA37QAV5_9BACT</name>
<dbReference type="Gene3D" id="3.40.50.2300">
    <property type="match status" value="1"/>
</dbReference>
<evidence type="ECO:0008006" key="14">
    <source>
        <dbReference type="Google" id="ProtNLM"/>
    </source>
</evidence>
<evidence type="ECO:0000313" key="13">
    <source>
        <dbReference type="Proteomes" id="UP001161325"/>
    </source>
</evidence>
<feature type="coiled-coil region" evidence="8">
    <location>
        <begin position="421"/>
        <end position="448"/>
    </location>
</feature>
<dbReference type="PRINTS" id="PR01590">
    <property type="entry name" value="HTHFIS"/>
</dbReference>
<dbReference type="GO" id="GO:0043565">
    <property type="term" value="F:sequence-specific DNA binding"/>
    <property type="evidence" value="ECO:0007669"/>
    <property type="project" value="InterPro"/>
</dbReference>
<dbReference type="SMART" id="SM00382">
    <property type="entry name" value="AAA"/>
    <property type="match status" value="1"/>
</dbReference>
<evidence type="ECO:0000256" key="9">
    <source>
        <dbReference type="SAM" id="MobiDB-lite"/>
    </source>
</evidence>